<keyword evidence="1 4" id="KW-0489">Methyltransferase</keyword>
<feature type="domain" description="TRAM" evidence="5">
    <location>
        <begin position="23"/>
        <end position="65"/>
    </location>
</feature>
<dbReference type="GO" id="GO:0070475">
    <property type="term" value="P:rRNA base methylation"/>
    <property type="evidence" value="ECO:0007669"/>
    <property type="project" value="TreeGrafter"/>
</dbReference>
<feature type="binding site" evidence="4">
    <location>
        <position position="309"/>
    </location>
    <ligand>
        <name>S-adenosyl-L-methionine</name>
        <dbReference type="ChEBI" id="CHEBI:59789"/>
    </ligand>
</feature>
<evidence type="ECO:0000313" key="6">
    <source>
        <dbReference type="EMBL" id="TQC51482.1"/>
    </source>
</evidence>
<dbReference type="NCBIfam" id="TIGR00479">
    <property type="entry name" value="rumA"/>
    <property type="match status" value="1"/>
</dbReference>
<comment type="similarity">
    <text evidence="4">Belongs to the class I-like SAM-binding methyltransferase superfamily. RNA M5U methyltransferase family.</text>
</comment>
<dbReference type="Pfam" id="PF05958">
    <property type="entry name" value="tRNA_U5-meth_tr"/>
    <property type="match status" value="1"/>
</dbReference>
<sequence>MNIDKKICKNGHKLNNVKATAFSYEGYGIIQYDNYKIFVENLLIDEVADIEIKKANNNYAFAKVLKYHKYSPMRIETKNNELLASGAAPLSMISYDDQLKLKQEIINYYFKRNLNYEEIKPILSSHEAWNYRNKLTVFVKFKERIVIGLFEKNTHNIIEQSSYDLACKEINDILQWISSNINNYKLMLKYAKFIKSITIRHSKSKNESLIIFNISQKFTFDMEFVRDLTLKFKNVVNIILNNESIISKEQHFSKFLNAKTTITEKIDNDELVLNWNSFFQVNSAQTNNLYNLLIDNLNLTGNETIVDAYCGVGSISLKLAKKAKKVYGLEIIPEAVENAEINCSNYINTVFFAGDVLKTIDKITDKIDIIVVDPPRSGNDKEFLEKILNIGARKIGYVSCNFHTLIRDIHLIMTKGYKIKFVQPCDMFPQTYHIETVVVLEKE</sequence>
<dbReference type="Pfam" id="PF01938">
    <property type="entry name" value="TRAM"/>
    <property type="match status" value="1"/>
</dbReference>
<comment type="caution">
    <text evidence="6">The sequence shown here is derived from an EMBL/GenBank/DDBJ whole genome shotgun (WGS) entry which is preliminary data.</text>
</comment>
<dbReference type="Gene3D" id="3.40.50.150">
    <property type="entry name" value="Vaccinia Virus protein VP39"/>
    <property type="match status" value="1"/>
</dbReference>
<dbReference type="RefSeq" id="WP_141483975.1">
    <property type="nucleotide sequence ID" value="NZ_SMDN01000007.1"/>
</dbReference>
<dbReference type="SUPFAM" id="SSF53335">
    <property type="entry name" value="S-adenosyl-L-methionine-dependent methyltransferases"/>
    <property type="match status" value="1"/>
</dbReference>
<dbReference type="Gene3D" id="2.40.50.140">
    <property type="entry name" value="Nucleic acid-binding proteins"/>
    <property type="match status" value="1"/>
</dbReference>
<accession>A0A507SQ26</accession>
<dbReference type="FunFam" id="3.40.50.150:FF:000009">
    <property type="entry name" value="23S rRNA (Uracil(1939)-C(5))-methyltransferase RlmD"/>
    <property type="match status" value="1"/>
</dbReference>
<feature type="binding site" evidence="4">
    <location>
        <position position="373"/>
    </location>
    <ligand>
        <name>S-adenosyl-L-methionine</name>
        <dbReference type="ChEBI" id="CHEBI:59789"/>
    </ligand>
</feature>
<dbReference type="PANTHER" id="PTHR11061">
    <property type="entry name" value="RNA M5U METHYLTRANSFERASE"/>
    <property type="match status" value="1"/>
</dbReference>
<dbReference type="OrthoDB" id="9804590at2"/>
<feature type="active site" description="Nucleophile" evidence="4">
    <location>
        <position position="400"/>
    </location>
</feature>
<dbReference type="AlphaFoldDB" id="A0A507SQ26"/>
<dbReference type="InterPro" id="IPR012340">
    <property type="entry name" value="NA-bd_OB-fold"/>
</dbReference>
<dbReference type="InterPro" id="IPR029063">
    <property type="entry name" value="SAM-dependent_MTases_sf"/>
</dbReference>
<keyword evidence="7" id="KW-1185">Reference proteome</keyword>
<dbReference type="PROSITE" id="PS51687">
    <property type="entry name" value="SAM_MT_RNA_M5U"/>
    <property type="match status" value="1"/>
</dbReference>
<evidence type="ECO:0000259" key="5">
    <source>
        <dbReference type="Pfam" id="PF01938"/>
    </source>
</evidence>
<dbReference type="SUPFAM" id="SSF50249">
    <property type="entry name" value="Nucleic acid-binding proteins"/>
    <property type="match status" value="1"/>
</dbReference>
<dbReference type="EC" id="2.1.1.190" evidence="6"/>
<evidence type="ECO:0000256" key="2">
    <source>
        <dbReference type="ARBA" id="ARBA00022679"/>
    </source>
</evidence>
<keyword evidence="3 4" id="KW-0949">S-adenosyl-L-methionine</keyword>
<evidence type="ECO:0000256" key="3">
    <source>
        <dbReference type="ARBA" id="ARBA00022691"/>
    </source>
</evidence>
<name>A0A507SQ26_9BACT</name>
<gene>
    <name evidence="6" type="primary">rlmD</name>
    <name evidence="6" type="ORF">E1I18_02230</name>
</gene>
<evidence type="ECO:0000256" key="1">
    <source>
        <dbReference type="ARBA" id="ARBA00022603"/>
    </source>
</evidence>
<dbReference type="InterPro" id="IPR002792">
    <property type="entry name" value="TRAM_dom"/>
</dbReference>
<evidence type="ECO:0000256" key="4">
    <source>
        <dbReference type="PROSITE-ProRule" id="PRU01024"/>
    </source>
</evidence>
<dbReference type="Proteomes" id="UP000320801">
    <property type="component" value="Unassembled WGS sequence"/>
</dbReference>
<proteinExistence type="inferred from homology"/>
<reference evidence="6 7" key="1">
    <citation type="submission" date="2019-03" db="EMBL/GenBank/DDBJ databases">
        <title>Characterization of a novel Mycoplasma cynos real-time PCR assay.</title>
        <authorList>
            <person name="Tallmadge R.L."/>
            <person name="Mitchell P.K."/>
            <person name="Goodman L."/>
        </authorList>
    </citation>
    <scope>NUCLEOTIDE SEQUENCE [LARGE SCALE GENOMIC DNA]</scope>
    <source>
        <strain evidence="6 7">1642</strain>
    </source>
</reference>
<feature type="binding site" evidence="4">
    <location>
        <position position="280"/>
    </location>
    <ligand>
        <name>S-adenosyl-L-methionine</name>
        <dbReference type="ChEBI" id="CHEBI:59789"/>
    </ligand>
</feature>
<organism evidence="6 7">
    <name type="scientific">Mycoplasmopsis mucosicanis</name>
    <dbReference type="NCBI Taxonomy" id="458208"/>
    <lineage>
        <taxon>Bacteria</taxon>
        <taxon>Bacillati</taxon>
        <taxon>Mycoplasmatota</taxon>
        <taxon>Mycoplasmoidales</taxon>
        <taxon>Metamycoplasmataceae</taxon>
        <taxon>Mycoplasmopsis</taxon>
    </lineage>
</organism>
<dbReference type="PANTHER" id="PTHR11061:SF30">
    <property type="entry name" value="TRNA (URACIL(54)-C(5))-METHYLTRANSFERASE"/>
    <property type="match status" value="1"/>
</dbReference>
<dbReference type="InterPro" id="IPR010280">
    <property type="entry name" value="U5_MeTrfase_fam"/>
</dbReference>
<dbReference type="CDD" id="cd02440">
    <property type="entry name" value="AdoMet_MTases"/>
    <property type="match status" value="1"/>
</dbReference>
<feature type="binding site" evidence="4">
    <location>
        <position position="330"/>
    </location>
    <ligand>
        <name>S-adenosyl-L-methionine</name>
        <dbReference type="ChEBI" id="CHEBI:59789"/>
    </ligand>
</feature>
<protein>
    <submittedName>
        <fullName evidence="6">23S rRNA (Uracil(1939)-C(5))-methyltransferase RlmD</fullName>
        <ecNumber evidence="6">2.1.1.190</ecNumber>
    </submittedName>
</protein>
<dbReference type="GO" id="GO:0070041">
    <property type="term" value="F:rRNA (uridine-C5-)-methyltransferase activity"/>
    <property type="evidence" value="ECO:0007669"/>
    <property type="project" value="TreeGrafter"/>
</dbReference>
<dbReference type="EMBL" id="SMDN01000007">
    <property type="protein sequence ID" value="TQC51482.1"/>
    <property type="molecule type" value="Genomic_DNA"/>
</dbReference>
<evidence type="ECO:0000313" key="7">
    <source>
        <dbReference type="Proteomes" id="UP000320801"/>
    </source>
</evidence>
<keyword evidence="2 4" id="KW-0808">Transferase</keyword>
<dbReference type="Gene3D" id="2.40.50.1070">
    <property type="match status" value="1"/>
</dbReference>